<dbReference type="InterPro" id="IPR007569">
    <property type="entry name" value="DUF559"/>
</dbReference>
<accession>A0A2A2SEE9</accession>
<dbReference type="EMBL" id="NSLI01000003">
    <property type="protein sequence ID" value="PAX07674.1"/>
    <property type="molecule type" value="Genomic_DNA"/>
</dbReference>
<proteinExistence type="predicted"/>
<dbReference type="OrthoDB" id="9798754at2"/>
<dbReference type="SUPFAM" id="SSF52980">
    <property type="entry name" value="Restriction endonuclease-like"/>
    <property type="match status" value="1"/>
</dbReference>
<dbReference type="PANTHER" id="PTHR38590:SF1">
    <property type="entry name" value="BLL0828 PROTEIN"/>
    <property type="match status" value="1"/>
</dbReference>
<dbReference type="InterPro" id="IPR011335">
    <property type="entry name" value="Restrct_endonuc-II-like"/>
</dbReference>
<name>A0A2A2SEE9_9SPHN</name>
<protein>
    <recommendedName>
        <fullName evidence="2">DUF559 domain-containing protein</fullName>
    </recommendedName>
</protein>
<evidence type="ECO:0000313" key="4">
    <source>
        <dbReference type="Proteomes" id="UP000218151"/>
    </source>
</evidence>
<feature type="compositionally biased region" description="Basic and acidic residues" evidence="1">
    <location>
        <begin position="127"/>
        <end position="137"/>
    </location>
</feature>
<dbReference type="Proteomes" id="UP000218151">
    <property type="component" value="Unassembled WGS sequence"/>
</dbReference>
<dbReference type="RefSeq" id="WP_095997916.1">
    <property type="nucleotide sequence ID" value="NZ_NSLI01000003.1"/>
</dbReference>
<sequence length="137" mass="15136">MPPEVLRARKLRREMSYPEVLLWQRLRGSPLGIRFRRQHPIGLDYTADFYCPAAKLVVEVDGEAHSAAGAPTRDAVREAYMRSRRLTVVRVPARDILRDADGTADAIVTLVATAPPPPLRGGPPPRSGEDRSGADQE</sequence>
<dbReference type="InterPro" id="IPR047216">
    <property type="entry name" value="Endonuclease_DUF559_bact"/>
</dbReference>
<dbReference type="AlphaFoldDB" id="A0A2A2SEE9"/>
<dbReference type="Pfam" id="PF04480">
    <property type="entry name" value="DUF559"/>
    <property type="match status" value="1"/>
</dbReference>
<feature type="region of interest" description="Disordered" evidence="1">
    <location>
        <begin position="111"/>
        <end position="137"/>
    </location>
</feature>
<dbReference type="PANTHER" id="PTHR38590">
    <property type="entry name" value="BLL0828 PROTEIN"/>
    <property type="match status" value="1"/>
</dbReference>
<reference evidence="4" key="1">
    <citation type="submission" date="2017-09" db="EMBL/GenBank/DDBJ databases">
        <authorList>
            <person name="Feng G."/>
            <person name="Zhu H."/>
        </authorList>
    </citation>
    <scope>NUCLEOTIDE SEQUENCE [LARGE SCALE GENOMIC DNA]</scope>
    <source>
        <strain evidence="4">1PNM-20</strain>
    </source>
</reference>
<feature type="compositionally biased region" description="Pro residues" evidence="1">
    <location>
        <begin position="114"/>
        <end position="126"/>
    </location>
</feature>
<dbReference type="Gene3D" id="3.40.960.10">
    <property type="entry name" value="VSR Endonuclease"/>
    <property type="match status" value="1"/>
</dbReference>
<organism evidence="3 4">
    <name type="scientific">Sphingomonas lenta</name>
    <dbReference type="NCBI Taxonomy" id="1141887"/>
    <lineage>
        <taxon>Bacteria</taxon>
        <taxon>Pseudomonadati</taxon>
        <taxon>Pseudomonadota</taxon>
        <taxon>Alphaproteobacteria</taxon>
        <taxon>Sphingomonadales</taxon>
        <taxon>Sphingomonadaceae</taxon>
        <taxon>Sphingomonas</taxon>
    </lineage>
</organism>
<evidence type="ECO:0000259" key="2">
    <source>
        <dbReference type="Pfam" id="PF04480"/>
    </source>
</evidence>
<evidence type="ECO:0000256" key="1">
    <source>
        <dbReference type="SAM" id="MobiDB-lite"/>
    </source>
</evidence>
<keyword evidence="4" id="KW-1185">Reference proteome</keyword>
<dbReference type="CDD" id="cd01038">
    <property type="entry name" value="Endonuclease_DUF559"/>
    <property type="match status" value="1"/>
</dbReference>
<gene>
    <name evidence="3" type="ORF">CKY28_08490</name>
</gene>
<feature type="domain" description="DUF559" evidence="2">
    <location>
        <begin position="6"/>
        <end position="110"/>
    </location>
</feature>
<evidence type="ECO:0000313" key="3">
    <source>
        <dbReference type="EMBL" id="PAX07674.1"/>
    </source>
</evidence>
<comment type="caution">
    <text evidence="3">The sequence shown here is derived from an EMBL/GenBank/DDBJ whole genome shotgun (WGS) entry which is preliminary data.</text>
</comment>